<evidence type="ECO:0000256" key="1">
    <source>
        <dbReference type="ARBA" id="ARBA00004167"/>
    </source>
</evidence>
<gene>
    <name evidence="8" type="ORF">AAV99_10225</name>
</gene>
<comment type="subcellular location">
    <subcellularLocation>
        <location evidence="1">Membrane</location>
        <topology evidence="1">Single-pass membrane protein</topology>
    </subcellularLocation>
</comment>
<keyword evidence="5 7" id="KW-0472">Membrane</keyword>
<dbReference type="Proteomes" id="UP000053455">
    <property type="component" value="Unassembled WGS sequence"/>
</dbReference>
<dbReference type="PATRIC" id="fig|874156.12.peg.2101"/>
<sequence>MSSMELIILAVIIGALFFVAIGIYNRLVALRQNVNQGVADIDAQLRQRHDLVPNLVNTVKGYASHEADTLESVIAARNQAASGPMNSQDEAALRVALDKVLALAEAYPDLKANTNFQELQRELSNVEDKLAASRRALNAAVSRYNTGRESFPAVLFAGGMGFQEADFHRLDDSEKGIVDQVPNVDFS</sequence>
<dbReference type="InterPro" id="IPR023353">
    <property type="entry name" value="LemA-like_dom_sf"/>
</dbReference>
<keyword evidence="3 7" id="KW-0812">Transmembrane</keyword>
<name>A0A0H0XN57_9SPHN</name>
<accession>A0A0H0XN57</accession>
<feature type="transmembrane region" description="Helical" evidence="7">
    <location>
        <begin position="6"/>
        <end position="24"/>
    </location>
</feature>
<evidence type="ECO:0000256" key="7">
    <source>
        <dbReference type="SAM" id="Phobius"/>
    </source>
</evidence>
<organism evidence="8 9">
    <name type="scientific">Aurantiacibacter marinus</name>
    <dbReference type="NCBI Taxonomy" id="874156"/>
    <lineage>
        <taxon>Bacteria</taxon>
        <taxon>Pseudomonadati</taxon>
        <taxon>Pseudomonadota</taxon>
        <taxon>Alphaproteobacteria</taxon>
        <taxon>Sphingomonadales</taxon>
        <taxon>Erythrobacteraceae</taxon>
        <taxon>Aurantiacibacter</taxon>
    </lineage>
</organism>
<dbReference type="Gene3D" id="1.20.1440.20">
    <property type="entry name" value="LemA-like domain"/>
    <property type="match status" value="1"/>
</dbReference>
<dbReference type="PANTHER" id="PTHR34478:SF1">
    <property type="entry name" value="PROTEIN LEMA"/>
    <property type="match status" value="1"/>
</dbReference>
<keyword evidence="4 7" id="KW-1133">Transmembrane helix</keyword>
<evidence type="ECO:0000313" key="8">
    <source>
        <dbReference type="EMBL" id="KLI63352.1"/>
    </source>
</evidence>
<comment type="similarity">
    <text evidence="2">Belongs to the LemA family.</text>
</comment>
<dbReference type="STRING" id="874156.GCA_001021555_02394"/>
<dbReference type="AlphaFoldDB" id="A0A0H0XN57"/>
<evidence type="ECO:0000256" key="6">
    <source>
        <dbReference type="SAM" id="Coils"/>
    </source>
</evidence>
<evidence type="ECO:0000256" key="2">
    <source>
        <dbReference type="ARBA" id="ARBA00008854"/>
    </source>
</evidence>
<evidence type="ECO:0000256" key="5">
    <source>
        <dbReference type="ARBA" id="ARBA00023136"/>
    </source>
</evidence>
<comment type="caution">
    <text evidence="8">The sequence shown here is derived from an EMBL/GenBank/DDBJ whole genome shotgun (WGS) entry which is preliminary data.</text>
</comment>
<protein>
    <submittedName>
        <fullName evidence="8">Membrane protein</fullName>
    </submittedName>
</protein>
<dbReference type="GO" id="GO:0016020">
    <property type="term" value="C:membrane"/>
    <property type="evidence" value="ECO:0007669"/>
    <property type="project" value="UniProtKB-SubCell"/>
</dbReference>
<dbReference type="PANTHER" id="PTHR34478">
    <property type="entry name" value="PROTEIN LEMA"/>
    <property type="match status" value="1"/>
</dbReference>
<keyword evidence="6" id="KW-0175">Coiled coil</keyword>
<dbReference type="EMBL" id="LBHU01000003">
    <property type="protein sequence ID" value="KLI63352.1"/>
    <property type="molecule type" value="Genomic_DNA"/>
</dbReference>
<dbReference type="InterPro" id="IPR007156">
    <property type="entry name" value="MamQ_LemA"/>
</dbReference>
<dbReference type="SUPFAM" id="SSF140478">
    <property type="entry name" value="LemA-like"/>
    <property type="match status" value="1"/>
</dbReference>
<evidence type="ECO:0000256" key="4">
    <source>
        <dbReference type="ARBA" id="ARBA00022989"/>
    </source>
</evidence>
<reference evidence="8 9" key="1">
    <citation type="submission" date="2015-04" db="EMBL/GenBank/DDBJ databases">
        <title>The draft genome sequence of Erythrobacter marinus HWDM-33.</title>
        <authorList>
            <person name="Zhuang L."/>
            <person name="Liu Y."/>
            <person name="Shao Z."/>
        </authorList>
    </citation>
    <scope>NUCLEOTIDE SEQUENCE [LARGE SCALE GENOMIC DNA]</scope>
    <source>
        <strain evidence="8 9">HWDM-33</strain>
    </source>
</reference>
<dbReference type="OrthoDB" id="9804152at2"/>
<dbReference type="Pfam" id="PF04011">
    <property type="entry name" value="LemA"/>
    <property type="match status" value="1"/>
</dbReference>
<evidence type="ECO:0000313" key="9">
    <source>
        <dbReference type="Proteomes" id="UP000053455"/>
    </source>
</evidence>
<evidence type="ECO:0000256" key="3">
    <source>
        <dbReference type="ARBA" id="ARBA00022692"/>
    </source>
</evidence>
<keyword evidence="9" id="KW-1185">Reference proteome</keyword>
<feature type="coiled-coil region" evidence="6">
    <location>
        <begin position="109"/>
        <end position="136"/>
    </location>
</feature>
<proteinExistence type="inferred from homology"/>